<dbReference type="PANTHER" id="PTHR42718:SF39">
    <property type="entry name" value="ACTINORHODIN TRANSPORTER-RELATED"/>
    <property type="match status" value="1"/>
</dbReference>
<dbReference type="EMBL" id="PYAL01000002">
    <property type="protein sequence ID" value="RXN91514.1"/>
    <property type="molecule type" value="Genomic_DNA"/>
</dbReference>
<dbReference type="GO" id="GO:0022857">
    <property type="term" value="F:transmembrane transporter activity"/>
    <property type="evidence" value="ECO:0007669"/>
    <property type="project" value="InterPro"/>
</dbReference>
<accession>A0A4Q1HPP1</accession>
<feature type="transmembrane region" description="Helical" evidence="5">
    <location>
        <begin position="230"/>
        <end position="249"/>
    </location>
</feature>
<dbReference type="Gene3D" id="1.20.1720.10">
    <property type="entry name" value="Multidrug resistance protein D"/>
    <property type="match status" value="1"/>
</dbReference>
<reference evidence="7 8" key="1">
    <citation type="journal article" date="2017" name="Int. J. Syst. Evol. Microbiol.">
        <title>Achromobacter aloeverae sp. nov., isolated from the root of Aloe vera (L.) Burm.f.</title>
        <authorList>
            <person name="Kuncharoen N."/>
            <person name="Muramatsu Y."/>
            <person name="Shibata C."/>
            <person name="Kamakura Y."/>
            <person name="Nakagawa Y."/>
            <person name="Tanasupawat S."/>
        </authorList>
    </citation>
    <scope>NUCLEOTIDE SEQUENCE [LARGE SCALE GENOMIC DNA]</scope>
    <source>
        <strain evidence="7 8">AVA-1</strain>
    </source>
</reference>
<dbReference type="CDD" id="cd17321">
    <property type="entry name" value="MFS_MMR_MDR_like"/>
    <property type="match status" value="1"/>
</dbReference>
<dbReference type="InterPro" id="IPR020846">
    <property type="entry name" value="MFS_dom"/>
</dbReference>
<feature type="domain" description="Major facilitator superfamily (MFS) profile" evidence="6">
    <location>
        <begin position="14"/>
        <end position="467"/>
    </location>
</feature>
<dbReference type="InterPro" id="IPR036259">
    <property type="entry name" value="MFS_trans_sf"/>
</dbReference>
<dbReference type="PANTHER" id="PTHR42718">
    <property type="entry name" value="MAJOR FACILITATOR SUPERFAMILY MULTIDRUG TRANSPORTER MFSC"/>
    <property type="match status" value="1"/>
</dbReference>
<feature type="transmembrane region" description="Helical" evidence="5">
    <location>
        <begin position="371"/>
        <end position="394"/>
    </location>
</feature>
<dbReference type="AlphaFoldDB" id="A0A4Q1HPP1"/>
<evidence type="ECO:0000256" key="2">
    <source>
        <dbReference type="ARBA" id="ARBA00022692"/>
    </source>
</evidence>
<feature type="transmembrane region" description="Helical" evidence="5">
    <location>
        <begin position="415"/>
        <end position="433"/>
    </location>
</feature>
<dbReference type="GO" id="GO:0016020">
    <property type="term" value="C:membrane"/>
    <property type="evidence" value="ECO:0007669"/>
    <property type="project" value="UniProtKB-SubCell"/>
</dbReference>
<sequence>MTAAASIPRLGRAGLYLLLAGQLLPMIDFSIVNVALDAMAHALHASEVELELIVAVYGVAFAVCLAMGGRLGDNYGRRRVFTWGVVLFTVASALCGLANAVWVLLAARVLQGMAAALAVPQILATIHIGLQGREHSRALGLYGAIGGLAFVIGQVLGGLLVTLGEGGLGWRNVFLVNLPIGLVVAAFAPRLLPETRSPHPASIDVPGTLLLALVILCLLLPVSLGPVLHWPWPCAVALGAVPPLLYALWRVENRQEAVGGFPLLPPSLLRLNSVRTGLGIAILFFSSWGGFMFVMALTLQSGAHLSPLQSGNAFIVMGVSYFVGSLLTSRAVARFEKATVLLFGCLVQMAGLVLMIVTLRHVWPSPSVLNLIPASVPIGFGQAFIVACFYRIGLSEVPHAQAGAGSATLSTVQQAAFGLGPAVYGAVLTHLLHTGSGDYLPASVGVIGVELGVMACLSLLAVAQHRRGQAQRRAVSRAAAVCPNSQ</sequence>
<organism evidence="7 8">
    <name type="scientific">Achromobacter aloeverae</name>
    <dbReference type="NCBI Taxonomy" id="1750518"/>
    <lineage>
        <taxon>Bacteria</taxon>
        <taxon>Pseudomonadati</taxon>
        <taxon>Pseudomonadota</taxon>
        <taxon>Betaproteobacteria</taxon>
        <taxon>Burkholderiales</taxon>
        <taxon>Alcaligenaceae</taxon>
        <taxon>Achromobacter</taxon>
    </lineage>
</organism>
<proteinExistence type="predicted"/>
<protein>
    <submittedName>
        <fullName evidence="7">MFS transporter</fullName>
    </submittedName>
</protein>
<dbReference type="Proteomes" id="UP000290849">
    <property type="component" value="Unassembled WGS sequence"/>
</dbReference>
<dbReference type="SUPFAM" id="SSF103473">
    <property type="entry name" value="MFS general substrate transporter"/>
    <property type="match status" value="1"/>
</dbReference>
<evidence type="ECO:0000256" key="5">
    <source>
        <dbReference type="SAM" id="Phobius"/>
    </source>
</evidence>
<keyword evidence="4 5" id="KW-0472">Membrane</keyword>
<keyword evidence="2 5" id="KW-0812">Transmembrane</keyword>
<comment type="caution">
    <text evidence="7">The sequence shown here is derived from an EMBL/GenBank/DDBJ whole genome shotgun (WGS) entry which is preliminary data.</text>
</comment>
<gene>
    <name evidence="7" type="ORF">C7R54_10290</name>
</gene>
<evidence type="ECO:0000256" key="3">
    <source>
        <dbReference type="ARBA" id="ARBA00022989"/>
    </source>
</evidence>
<comment type="subcellular location">
    <subcellularLocation>
        <location evidence="1">Membrane</location>
        <topology evidence="1">Multi-pass membrane protein</topology>
    </subcellularLocation>
</comment>
<feature type="transmembrane region" description="Helical" evidence="5">
    <location>
        <begin position="311"/>
        <end position="328"/>
    </location>
</feature>
<feature type="transmembrane region" description="Helical" evidence="5">
    <location>
        <begin position="52"/>
        <end position="68"/>
    </location>
</feature>
<evidence type="ECO:0000259" key="6">
    <source>
        <dbReference type="PROSITE" id="PS50850"/>
    </source>
</evidence>
<keyword evidence="3 5" id="KW-1133">Transmembrane helix</keyword>
<feature type="transmembrane region" description="Helical" evidence="5">
    <location>
        <begin position="205"/>
        <end position="224"/>
    </location>
</feature>
<evidence type="ECO:0000313" key="8">
    <source>
        <dbReference type="Proteomes" id="UP000290849"/>
    </source>
</evidence>
<feature type="transmembrane region" description="Helical" evidence="5">
    <location>
        <begin position="109"/>
        <end position="130"/>
    </location>
</feature>
<dbReference type="RefSeq" id="WP_129150094.1">
    <property type="nucleotide sequence ID" value="NZ_JBHSDO010000013.1"/>
</dbReference>
<keyword evidence="8" id="KW-1185">Reference proteome</keyword>
<evidence type="ECO:0000256" key="4">
    <source>
        <dbReference type="ARBA" id="ARBA00023136"/>
    </source>
</evidence>
<dbReference type="InterPro" id="IPR011701">
    <property type="entry name" value="MFS"/>
</dbReference>
<evidence type="ECO:0000256" key="1">
    <source>
        <dbReference type="ARBA" id="ARBA00004141"/>
    </source>
</evidence>
<evidence type="ECO:0000313" key="7">
    <source>
        <dbReference type="EMBL" id="RXN91514.1"/>
    </source>
</evidence>
<feature type="transmembrane region" description="Helical" evidence="5">
    <location>
        <begin position="278"/>
        <end position="299"/>
    </location>
</feature>
<dbReference type="Gene3D" id="1.20.1250.20">
    <property type="entry name" value="MFS general substrate transporter like domains"/>
    <property type="match status" value="1"/>
</dbReference>
<feature type="transmembrane region" description="Helical" evidence="5">
    <location>
        <begin position="80"/>
        <end position="103"/>
    </location>
</feature>
<feature type="transmembrane region" description="Helical" evidence="5">
    <location>
        <begin position="340"/>
        <end position="359"/>
    </location>
</feature>
<feature type="transmembrane region" description="Helical" evidence="5">
    <location>
        <begin position="173"/>
        <end position="193"/>
    </location>
</feature>
<feature type="transmembrane region" description="Helical" evidence="5">
    <location>
        <begin position="439"/>
        <end position="463"/>
    </location>
</feature>
<dbReference type="OrthoDB" id="9807274at2"/>
<feature type="transmembrane region" description="Helical" evidence="5">
    <location>
        <begin position="139"/>
        <end position="161"/>
    </location>
</feature>
<dbReference type="Pfam" id="PF07690">
    <property type="entry name" value="MFS_1"/>
    <property type="match status" value="1"/>
</dbReference>
<name>A0A4Q1HPP1_9BURK</name>
<dbReference type="PROSITE" id="PS50850">
    <property type="entry name" value="MFS"/>
    <property type="match status" value="1"/>
</dbReference>